<evidence type="ECO:0000313" key="2">
    <source>
        <dbReference type="Proteomes" id="UP000326546"/>
    </source>
</evidence>
<dbReference type="GO" id="GO:0008893">
    <property type="term" value="F:guanosine-3',5'-bis(diphosphate) 3'-diphosphatase activity"/>
    <property type="evidence" value="ECO:0007669"/>
    <property type="project" value="TreeGrafter"/>
</dbReference>
<dbReference type="Gene3D" id="1.10.3210.10">
    <property type="entry name" value="Hypothetical protein af1432"/>
    <property type="match status" value="1"/>
</dbReference>
<dbReference type="OrthoDB" id="9802385at2"/>
<dbReference type="KEGG" id="serw:FY030_11425"/>
<reference evidence="1 2" key="1">
    <citation type="submission" date="2019-09" db="EMBL/GenBank/DDBJ databases">
        <title>Serinicoccus pratensis sp. nov., isolated from meadow soil.</title>
        <authorList>
            <person name="Zhang W."/>
        </authorList>
    </citation>
    <scope>NUCLEOTIDE SEQUENCE [LARGE SCALE GENOMIC DNA]</scope>
    <source>
        <strain evidence="1 2">W204</strain>
    </source>
</reference>
<dbReference type="Proteomes" id="UP000326546">
    <property type="component" value="Chromosome"/>
</dbReference>
<accession>A0A5J6V7Z8</accession>
<proteinExistence type="predicted"/>
<gene>
    <name evidence="1" type="ORF">FY030_11425</name>
</gene>
<dbReference type="AlphaFoldDB" id="A0A5J6V7Z8"/>
<evidence type="ECO:0000313" key="1">
    <source>
        <dbReference type="EMBL" id="QFG69236.1"/>
    </source>
</evidence>
<protein>
    <submittedName>
        <fullName evidence="1">HD domain-containing protein</fullName>
    </submittedName>
</protein>
<dbReference type="Pfam" id="PF13328">
    <property type="entry name" value="HD_4"/>
    <property type="match status" value="1"/>
</dbReference>
<sequence>MPLSEKFDEALVYAHELHRDQSRKGGERPYISHLLAVSSLVLEGGGDEEQAIAGLLHDALEDQGDKTSYAELEDRFGSRVAGIVRACSDTEVLPKPPWRERKQAYLDSLQHEGADVLLVSAADKLHNARATLTDTLYSETDVWSRFKAGRTEQEWYYRALVEVFEERLPHNPVVRELSRTVDALFSEPR</sequence>
<keyword evidence="2" id="KW-1185">Reference proteome</keyword>
<dbReference type="RefSeq" id="WP_158061618.1">
    <property type="nucleotide sequence ID" value="NZ_CP044427.1"/>
</dbReference>
<dbReference type="EMBL" id="CP044427">
    <property type="protein sequence ID" value="QFG69236.1"/>
    <property type="molecule type" value="Genomic_DNA"/>
</dbReference>
<dbReference type="InterPro" id="IPR052194">
    <property type="entry name" value="MESH1"/>
</dbReference>
<dbReference type="PANTHER" id="PTHR46246:SF1">
    <property type="entry name" value="GUANOSINE-3',5'-BIS(DIPHOSPHATE) 3'-PYROPHOSPHOHYDROLASE MESH1"/>
    <property type="match status" value="1"/>
</dbReference>
<dbReference type="PANTHER" id="PTHR46246">
    <property type="entry name" value="GUANOSINE-3',5'-BIS(DIPHOSPHATE) 3'-PYROPHOSPHOHYDROLASE MESH1"/>
    <property type="match status" value="1"/>
</dbReference>
<dbReference type="SUPFAM" id="SSF109604">
    <property type="entry name" value="HD-domain/PDEase-like"/>
    <property type="match status" value="1"/>
</dbReference>
<organism evidence="1 2">
    <name type="scientific">Ornithinimicrobium pratense</name>
    <dbReference type="NCBI Taxonomy" id="2593973"/>
    <lineage>
        <taxon>Bacteria</taxon>
        <taxon>Bacillati</taxon>
        <taxon>Actinomycetota</taxon>
        <taxon>Actinomycetes</taxon>
        <taxon>Micrococcales</taxon>
        <taxon>Ornithinimicrobiaceae</taxon>
        <taxon>Ornithinimicrobium</taxon>
    </lineage>
</organism>
<name>A0A5J6V7Z8_9MICO</name>